<sequence>MPINSSCTDITCDDEIKELYECHCCLRLVCLNHLIEHVEIAKKTKQRLNSLCGELNTMVNIFKQIVEEKRLTIEREQNLIEQAKQFLNEPDISIEKLENIFEKVHQGITSNRSEMTVKVEPSLSEIQYCSCICKCDKENMNPNDVAEESEISKGDVLYLEDINYDFTDLETTKSSIQDEHVNDEEVEHEGKLYRKMFNKCPLTFDGAYGLTKANHSIEFCKHGTTRRMALYRHFMYKHKLKKVYVKRLLRAIATNQDPRKIKLFKGNENVIDHFYNVPCPFFSEQMNSSKYSRQNVTTIPCQLRLVPFNTFKRHLQRTHNISNSLAQKLHDDFKKNREKNYIASTSLISSTHSK</sequence>
<proteinExistence type="predicted"/>
<protein>
    <submittedName>
        <fullName evidence="1">Uncharacterized protein</fullName>
    </submittedName>
</protein>
<reference evidence="1" key="1">
    <citation type="submission" date="2021-02" db="EMBL/GenBank/DDBJ databases">
        <authorList>
            <person name="Nowell W R."/>
        </authorList>
    </citation>
    <scope>NUCLEOTIDE SEQUENCE</scope>
</reference>
<dbReference type="AlphaFoldDB" id="A0A814UVJ8"/>
<gene>
    <name evidence="1" type="ORF">ZHD862_LOCUS21617</name>
</gene>
<evidence type="ECO:0000313" key="2">
    <source>
        <dbReference type="Proteomes" id="UP000663864"/>
    </source>
</evidence>
<comment type="caution">
    <text evidence="1">The sequence shown here is derived from an EMBL/GenBank/DDBJ whole genome shotgun (WGS) entry which is preliminary data.</text>
</comment>
<dbReference type="Proteomes" id="UP000663864">
    <property type="component" value="Unassembled WGS sequence"/>
</dbReference>
<name>A0A814UVJ8_9BILA</name>
<accession>A0A814UVJ8</accession>
<organism evidence="1 2">
    <name type="scientific">Rotaria sordida</name>
    <dbReference type="NCBI Taxonomy" id="392033"/>
    <lineage>
        <taxon>Eukaryota</taxon>
        <taxon>Metazoa</taxon>
        <taxon>Spiralia</taxon>
        <taxon>Gnathifera</taxon>
        <taxon>Rotifera</taxon>
        <taxon>Eurotatoria</taxon>
        <taxon>Bdelloidea</taxon>
        <taxon>Philodinida</taxon>
        <taxon>Philodinidae</taxon>
        <taxon>Rotaria</taxon>
    </lineage>
</organism>
<dbReference type="EMBL" id="CAJNOT010001296">
    <property type="protein sequence ID" value="CAF1178429.1"/>
    <property type="molecule type" value="Genomic_DNA"/>
</dbReference>
<evidence type="ECO:0000313" key="1">
    <source>
        <dbReference type="EMBL" id="CAF1178429.1"/>
    </source>
</evidence>